<organism evidence="1 2">
    <name type="scientific">Ancylostoma ceylanicum</name>
    <dbReference type="NCBI Taxonomy" id="53326"/>
    <lineage>
        <taxon>Eukaryota</taxon>
        <taxon>Metazoa</taxon>
        <taxon>Ecdysozoa</taxon>
        <taxon>Nematoda</taxon>
        <taxon>Chromadorea</taxon>
        <taxon>Rhabditida</taxon>
        <taxon>Rhabditina</taxon>
        <taxon>Rhabditomorpha</taxon>
        <taxon>Strongyloidea</taxon>
        <taxon>Ancylostomatidae</taxon>
        <taxon>Ancylostomatinae</taxon>
        <taxon>Ancylostoma</taxon>
    </lineage>
</organism>
<gene>
    <name evidence="1" type="primary">Acey_s0457.g1796</name>
    <name evidence="1" type="ORF">Y032_0457g1796</name>
</gene>
<name>A0A016WXP1_9BILA</name>
<comment type="caution">
    <text evidence="1">The sequence shown here is derived from an EMBL/GenBank/DDBJ whole genome shotgun (WGS) entry which is preliminary data.</text>
</comment>
<evidence type="ECO:0000313" key="1">
    <source>
        <dbReference type="EMBL" id="EYC44549.1"/>
    </source>
</evidence>
<evidence type="ECO:0000313" key="2">
    <source>
        <dbReference type="Proteomes" id="UP000024635"/>
    </source>
</evidence>
<sequence>MDPCTASTHPLPVYALAPSSRRNATGERVSCNLPQPPPLPLVVRKLVLMLYELKISLLYELNISSISCHSLYSFESERS</sequence>
<dbReference type="AlphaFoldDB" id="A0A016WXP1"/>
<proteinExistence type="predicted"/>
<dbReference type="EMBL" id="JARK01000057">
    <property type="protein sequence ID" value="EYC44549.1"/>
    <property type="molecule type" value="Genomic_DNA"/>
</dbReference>
<accession>A0A016WXP1</accession>
<protein>
    <submittedName>
        <fullName evidence="1">Uncharacterized protein</fullName>
    </submittedName>
</protein>
<reference evidence="2" key="1">
    <citation type="journal article" date="2015" name="Nat. Genet.">
        <title>The genome and transcriptome of the zoonotic hookworm Ancylostoma ceylanicum identify infection-specific gene families.</title>
        <authorList>
            <person name="Schwarz E.M."/>
            <person name="Hu Y."/>
            <person name="Antoshechkin I."/>
            <person name="Miller M.M."/>
            <person name="Sternberg P.W."/>
            <person name="Aroian R.V."/>
        </authorList>
    </citation>
    <scope>NUCLEOTIDE SEQUENCE</scope>
    <source>
        <strain evidence="2">HY135</strain>
    </source>
</reference>
<dbReference type="Proteomes" id="UP000024635">
    <property type="component" value="Unassembled WGS sequence"/>
</dbReference>
<keyword evidence="2" id="KW-1185">Reference proteome</keyword>